<dbReference type="InterPro" id="IPR036922">
    <property type="entry name" value="Rieske_2Fe-2S_sf"/>
</dbReference>
<dbReference type="GO" id="GO:0046872">
    <property type="term" value="F:metal ion binding"/>
    <property type="evidence" value="ECO:0007669"/>
    <property type="project" value="UniProtKB-KW"/>
</dbReference>
<protein>
    <submittedName>
        <fullName evidence="8">3-phenylpropionate/trans-cinnamate dioxygenase ferredoxin subunit</fullName>
    </submittedName>
</protein>
<keyword evidence="3" id="KW-0408">Iron</keyword>
<evidence type="ECO:0000313" key="9">
    <source>
        <dbReference type="Proteomes" id="UP000295684"/>
    </source>
</evidence>
<evidence type="ECO:0000259" key="7">
    <source>
        <dbReference type="PROSITE" id="PS51296"/>
    </source>
</evidence>
<evidence type="ECO:0000256" key="4">
    <source>
        <dbReference type="ARBA" id="ARBA00023014"/>
    </source>
</evidence>
<sequence length="111" mass="12659">MKWHKALNITQIPMEGDIKTIHVGGKQLCIINTEARIVATQSYCPHAGGHFSGGWCKNGHLVCPIHRYEYNLKTGRGVEGQGDYIHIYPTDLRDDGLYIGFEESWWTKLWS</sequence>
<accession>A0A4R2HBS1</accession>
<name>A0A4R2HBS1_9SPHI</name>
<dbReference type="CDD" id="cd03467">
    <property type="entry name" value="Rieske"/>
    <property type="match status" value="1"/>
</dbReference>
<organism evidence="8 9">
    <name type="scientific">Pedobacter psychrotolerans</name>
    <dbReference type="NCBI Taxonomy" id="1843235"/>
    <lineage>
        <taxon>Bacteria</taxon>
        <taxon>Pseudomonadati</taxon>
        <taxon>Bacteroidota</taxon>
        <taxon>Sphingobacteriia</taxon>
        <taxon>Sphingobacteriales</taxon>
        <taxon>Sphingobacteriaceae</taxon>
        <taxon>Pedobacter</taxon>
    </lineage>
</organism>
<feature type="domain" description="Rieske" evidence="7">
    <location>
        <begin position="3"/>
        <end position="99"/>
    </location>
</feature>
<evidence type="ECO:0000256" key="3">
    <source>
        <dbReference type="ARBA" id="ARBA00023004"/>
    </source>
</evidence>
<dbReference type="GO" id="GO:0051537">
    <property type="term" value="F:2 iron, 2 sulfur cluster binding"/>
    <property type="evidence" value="ECO:0007669"/>
    <property type="project" value="UniProtKB-KW"/>
</dbReference>
<dbReference type="Proteomes" id="UP000295684">
    <property type="component" value="Unassembled WGS sequence"/>
</dbReference>
<dbReference type="Pfam" id="PF00355">
    <property type="entry name" value="Rieske"/>
    <property type="match status" value="1"/>
</dbReference>
<dbReference type="EMBL" id="SLWO01000004">
    <property type="protein sequence ID" value="TCO25086.1"/>
    <property type="molecule type" value="Genomic_DNA"/>
</dbReference>
<proteinExistence type="inferred from homology"/>
<evidence type="ECO:0000256" key="5">
    <source>
        <dbReference type="ARBA" id="ARBA00034078"/>
    </source>
</evidence>
<dbReference type="InterPro" id="IPR017941">
    <property type="entry name" value="Rieske_2Fe-2S"/>
</dbReference>
<dbReference type="PANTHER" id="PTHR21496:SF0">
    <property type="entry name" value="RIESKE DOMAIN-CONTAINING PROTEIN"/>
    <property type="match status" value="1"/>
</dbReference>
<dbReference type="PANTHER" id="PTHR21496">
    <property type="entry name" value="FERREDOXIN-RELATED"/>
    <property type="match status" value="1"/>
</dbReference>
<reference evidence="8 9" key="1">
    <citation type="submission" date="2019-03" db="EMBL/GenBank/DDBJ databases">
        <title>Genomic Encyclopedia of Type Strains, Phase IV (KMG-IV): sequencing the most valuable type-strain genomes for metagenomic binning, comparative biology and taxonomic classification.</title>
        <authorList>
            <person name="Goeker M."/>
        </authorList>
    </citation>
    <scope>NUCLEOTIDE SEQUENCE [LARGE SCALE GENOMIC DNA]</scope>
    <source>
        <strain evidence="8 9">DSM 103236</strain>
    </source>
</reference>
<gene>
    <name evidence="8" type="ORF">EV200_104122</name>
</gene>
<evidence type="ECO:0000256" key="2">
    <source>
        <dbReference type="ARBA" id="ARBA00022723"/>
    </source>
</evidence>
<dbReference type="RefSeq" id="WP_132532563.1">
    <property type="nucleotide sequence ID" value="NZ_BMJO01000002.1"/>
</dbReference>
<evidence type="ECO:0000313" key="8">
    <source>
        <dbReference type="EMBL" id="TCO25086.1"/>
    </source>
</evidence>
<dbReference type="SUPFAM" id="SSF50022">
    <property type="entry name" value="ISP domain"/>
    <property type="match status" value="1"/>
</dbReference>
<dbReference type="GO" id="GO:0051213">
    <property type="term" value="F:dioxygenase activity"/>
    <property type="evidence" value="ECO:0007669"/>
    <property type="project" value="UniProtKB-KW"/>
</dbReference>
<dbReference type="PROSITE" id="PS51296">
    <property type="entry name" value="RIESKE"/>
    <property type="match status" value="1"/>
</dbReference>
<comment type="caution">
    <text evidence="8">The sequence shown here is derived from an EMBL/GenBank/DDBJ whole genome shotgun (WGS) entry which is preliminary data.</text>
</comment>
<evidence type="ECO:0000256" key="1">
    <source>
        <dbReference type="ARBA" id="ARBA00022714"/>
    </source>
</evidence>
<keyword evidence="1" id="KW-0001">2Fe-2S</keyword>
<comment type="similarity">
    <text evidence="6">Belongs to the bacterial ring-hydroxylating dioxygenase ferredoxin component family.</text>
</comment>
<dbReference type="Gene3D" id="2.102.10.10">
    <property type="entry name" value="Rieske [2Fe-2S] iron-sulphur domain"/>
    <property type="match status" value="1"/>
</dbReference>
<keyword evidence="8" id="KW-0560">Oxidoreductase</keyword>
<keyword evidence="2" id="KW-0479">Metal-binding</keyword>
<comment type="cofactor">
    <cofactor evidence="5">
        <name>[2Fe-2S] cluster</name>
        <dbReference type="ChEBI" id="CHEBI:190135"/>
    </cofactor>
</comment>
<keyword evidence="4" id="KW-0411">Iron-sulfur</keyword>
<dbReference type="AlphaFoldDB" id="A0A4R2HBS1"/>
<evidence type="ECO:0000256" key="6">
    <source>
        <dbReference type="ARBA" id="ARBA00038001"/>
    </source>
</evidence>
<dbReference type="OrthoDB" id="593800at2"/>
<keyword evidence="8" id="KW-0223">Dioxygenase</keyword>